<evidence type="ECO:0000313" key="1">
    <source>
        <dbReference type="EMBL" id="EQA78573.1"/>
    </source>
</evidence>
<protein>
    <submittedName>
        <fullName evidence="1">Uncharacterized protein</fullName>
    </submittedName>
</protein>
<gene>
    <name evidence="1" type="ORF">LEP1GSC193_1324</name>
</gene>
<reference evidence="1" key="1">
    <citation type="submission" date="2013-05" db="EMBL/GenBank/DDBJ databases">
        <authorList>
            <person name="Harkins D.M."/>
            <person name="Durkin A.S."/>
            <person name="Brinkac L.M."/>
            <person name="Haft D.H."/>
            <person name="Selengut J.D."/>
            <person name="Sanka R."/>
            <person name="DePew J."/>
            <person name="Purushe J."/>
            <person name="Galloway R.L."/>
            <person name="Vinetz J.M."/>
            <person name="Sutton G.G."/>
            <person name="Nierman W.C."/>
            <person name="Fouts D.E."/>
        </authorList>
    </citation>
    <scope>NUCLEOTIDE SEQUENCE [LARGE SCALE GENOMIC DNA]</scope>
    <source>
        <strain evidence="1">80-412</strain>
    </source>
</reference>
<dbReference type="Proteomes" id="UP000015445">
    <property type="component" value="Unassembled WGS sequence"/>
</dbReference>
<organism evidence="1 2">
    <name type="scientific">Leptospira alstonii serovar Pingchang str. 80-412</name>
    <dbReference type="NCBI Taxonomy" id="1218564"/>
    <lineage>
        <taxon>Bacteria</taxon>
        <taxon>Pseudomonadati</taxon>
        <taxon>Spirochaetota</taxon>
        <taxon>Spirochaetia</taxon>
        <taxon>Leptospirales</taxon>
        <taxon>Leptospiraceae</taxon>
        <taxon>Leptospira</taxon>
    </lineage>
</organism>
<sequence>MTKENRIFESGSVCEVFFEALSPRKLGEKGWWDGKSMCVGSFRRKLKSRT</sequence>
<name>T0H496_9LEPT</name>
<keyword evidence="2" id="KW-1185">Reference proteome</keyword>
<dbReference type="EMBL" id="AOHD02000064">
    <property type="protein sequence ID" value="EQA78573.1"/>
    <property type="molecule type" value="Genomic_DNA"/>
</dbReference>
<dbReference type="AlphaFoldDB" id="T0H496"/>
<proteinExistence type="predicted"/>
<accession>T0H496</accession>
<evidence type="ECO:0000313" key="2">
    <source>
        <dbReference type="Proteomes" id="UP000015445"/>
    </source>
</evidence>
<comment type="caution">
    <text evidence="1">The sequence shown here is derived from an EMBL/GenBank/DDBJ whole genome shotgun (WGS) entry which is preliminary data.</text>
</comment>